<dbReference type="AlphaFoldDB" id="A0A5E4BR41"/>
<evidence type="ECO:0000313" key="2">
    <source>
        <dbReference type="EMBL" id="VTJ71520.1"/>
    </source>
</evidence>
<keyword evidence="3" id="KW-1185">Reference proteome</keyword>
<name>A0A5E4BR41_MARMO</name>
<sequence length="70" mass="7631">MPGSRAPCRAVVPTLRSRSGDFEVREKQCQPVIAVEEKRSKHGAISSCVWMLVLAGGNFTVYQLAKNGVL</sequence>
<protein>
    <submittedName>
        <fullName evidence="2">Uncharacterized protein</fullName>
    </submittedName>
</protein>
<evidence type="ECO:0000256" key="1">
    <source>
        <dbReference type="SAM" id="Phobius"/>
    </source>
</evidence>
<gene>
    <name evidence="2" type="ORF">MONAX_5E040151</name>
</gene>
<dbReference type="EMBL" id="CABDUW010000569">
    <property type="protein sequence ID" value="VTJ71520.1"/>
    <property type="molecule type" value="Genomic_DNA"/>
</dbReference>
<keyword evidence="1" id="KW-1133">Transmembrane helix</keyword>
<proteinExistence type="predicted"/>
<comment type="caution">
    <text evidence="2">The sequence shown here is derived from an EMBL/GenBank/DDBJ whole genome shotgun (WGS) entry which is preliminary data.</text>
</comment>
<keyword evidence="1" id="KW-0812">Transmembrane</keyword>
<accession>A0A5E4BR41</accession>
<feature type="transmembrane region" description="Helical" evidence="1">
    <location>
        <begin position="48"/>
        <end position="65"/>
    </location>
</feature>
<evidence type="ECO:0000313" key="3">
    <source>
        <dbReference type="Proteomes" id="UP000335636"/>
    </source>
</evidence>
<reference evidence="2" key="1">
    <citation type="submission" date="2019-04" db="EMBL/GenBank/DDBJ databases">
        <authorList>
            <person name="Alioto T."/>
            <person name="Alioto T."/>
        </authorList>
    </citation>
    <scope>NUCLEOTIDE SEQUENCE [LARGE SCALE GENOMIC DNA]</scope>
</reference>
<keyword evidence="1" id="KW-0472">Membrane</keyword>
<dbReference type="Proteomes" id="UP000335636">
    <property type="component" value="Unassembled WGS sequence"/>
</dbReference>
<organism evidence="2 3">
    <name type="scientific">Marmota monax</name>
    <name type="common">Woodchuck</name>
    <dbReference type="NCBI Taxonomy" id="9995"/>
    <lineage>
        <taxon>Eukaryota</taxon>
        <taxon>Metazoa</taxon>
        <taxon>Chordata</taxon>
        <taxon>Craniata</taxon>
        <taxon>Vertebrata</taxon>
        <taxon>Euteleostomi</taxon>
        <taxon>Mammalia</taxon>
        <taxon>Eutheria</taxon>
        <taxon>Euarchontoglires</taxon>
        <taxon>Glires</taxon>
        <taxon>Rodentia</taxon>
        <taxon>Sciuromorpha</taxon>
        <taxon>Sciuridae</taxon>
        <taxon>Xerinae</taxon>
        <taxon>Marmotini</taxon>
        <taxon>Marmota</taxon>
    </lineage>
</organism>